<feature type="coiled-coil region" evidence="1">
    <location>
        <begin position="124"/>
        <end position="151"/>
    </location>
</feature>
<evidence type="ECO:0000313" key="5">
    <source>
        <dbReference type="Proteomes" id="UP001385951"/>
    </source>
</evidence>
<keyword evidence="3" id="KW-0812">Transmembrane</keyword>
<keyword evidence="3" id="KW-1133">Transmembrane helix</keyword>
<keyword evidence="1" id="KW-0175">Coiled coil</keyword>
<keyword evidence="5" id="KW-1185">Reference proteome</keyword>
<organism evidence="4 5">
    <name type="scientific">Cerrena zonata</name>
    <dbReference type="NCBI Taxonomy" id="2478898"/>
    <lineage>
        <taxon>Eukaryota</taxon>
        <taxon>Fungi</taxon>
        <taxon>Dikarya</taxon>
        <taxon>Basidiomycota</taxon>
        <taxon>Agaricomycotina</taxon>
        <taxon>Agaricomycetes</taxon>
        <taxon>Polyporales</taxon>
        <taxon>Cerrenaceae</taxon>
        <taxon>Cerrena</taxon>
    </lineage>
</organism>
<gene>
    <name evidence="4" type="ORF">QCA50_007936</name>
</gene>
<evidence type="ECO:0000313" key="4">
    <source>
        <dbReference type="EMBL" id="KAK7689245.1"/>
    </source>
</evidence>
<evidence type="ECO:0000256" key="2">
    <source>
        <dbReference type="SAM" id="MobiDB-lite"/>
    </source>
</evidence>
<proteinExistence type="predicted"/>
<feature type="transmembrane region" description="Helical" evidence="3">
    <location>
        <begin position="343"/>
        <end position="363"/>
    </location>
</feature>
<sequence>MPRTRSRRKRSSTGKQCGVITIDENIRCPAKIAQSATMCKQHGQEYVISVREYKDYAETSELLASFASMSLFTVKKLHSRAEVEERIQTVSPYINSLQAEIDGRITHQRRFFNNNADEGHQGRIDRQQNKLDTARTLQERLGERLEELKAEDRRRELQKQARPDRGLTPRAFSDEISGCSCPTCSGERNRYGHSNTEFPTLPRCAKLASGGPLRASRQKAQYSEVARPRSQEINNYRCDMEKDYRTTAYTQYAQQEQRTTYCSTQSQPQAKTYNGGPYATTGYSSQYTPQKTNSASAYSYEASYRSQSQDWPYSRSSNPLFMPSFKKDEAPPKGKSPSYLKRFFYLSGGLLILGGMNLFNPLGHPVLTGLLYLATLVA</sequence>
<protein>
    <submittedName>
        <fullName evidence="4">Uncharacterized protein</fullName>
    </submittedName>
</protein>
<name>A0AAW0GJN0_9APHY</name>
<dbReference type="AlphaFoldDB" id="A0AAW0GJN0"/>
<dbReference type="EMBL" id="JASBNA010000009">
    <property type="protein sequence ID" value="KAK7689245.1"/>
    <property type="molecule type" value="Genomic_DNA"/>
</dbReference>
<evidence type="ECO:0000256" key="3">
    <source>
        <dbReference type="SAM" id="Phobius"/>
    </source>
</evidence>
<evidence type="ECO:0000256" key="1">
    <source>
        <dbReference type="SAM" id="Coils"/>
    </source>
</evidence>
<feature type="compositionally biased region" description="Basic and acidic residues" evidence="2">
    <location>
        <begin position="152"/>
        <end position="167"/>
    </location>
</feature>
<keyword evidence="3" id="KW-0472">Membrane</keyword>
<dbReference type="Proteomes" id="UP001385951">
    <property type="component" value="Unassembled WGS sequence"/>
</dbReference>
<feature type="region of interest" description="Disordered" evidence="2">
    <location>
        <begin position="152"/>
        <end position="171"/>
    </location>
</feature>
<accession>A0AAW0GJN0</accession>
<reference evidence="4 5" key="1">
    <citation type="submission" date="2022-09" db="EMBL/GenBank/DDBJ databases">
        <authorList>
            <person name="Palmer J.M."/>
        </authorList>
    </citation>
    <scope>NUCLEOTIDE SEQUENCE [LARGE SCALE GENOMIC DNA]</scope>
    <source>
        <strain evidence="4 5">DSM 7382</strain>
    </source>
</reference>
<comment type="caution">
    <text evidence="4">The sequence shown here is derived from an EMBL/GenBank/DDBJ whole genome shotgun (WGS) entry which is preliminary data.</text>
</comment>